<evidence type="ECO:0000313" key="10">
    <source>
        <dbReference type="Proteomes" id="UP000184278"/>
    </source>
</evidence>
<keyword evidence="9" id="KW-0808">Transferase</keyword>
<keyword evidence="5 7" id="KW-1133">Transmembrane helix</keyword>
<comment type="subcellular location">
    <subcellularLocation>
        <location evidence="1">Cell membrane</location>
        <topology evidence="1">Multi-pass membrane protein</topology>
    </subcellularLocation>
</comment>
<dbReference type="EMBL" id="FQXK01000017">
    <property type="protein sequence ID" value="SHI21843.1"/>
    <property type="molecule type" value="Genomic_DNA"/>
</dbReference>
<evidence type="ECO:0000256" key="7">
    <source>
        <dbReference type="SAM" id="Phobius"/>
    </source>
</evidence>
<evidence type="ECO:0000313" key="9">
    <source>
        <dbReference type="EMBL" id="SHI21843.1"/>
    </source>
</evidence>
<evidence type="ECO:0000256" key="4">
    <source>
        <dbReference type="ARBA" id="ARBA00022692"/>
    </source>
</evidence>
<proteinExistence type="inferred from homology"/>
<name>A0A1M5ZCY9_BUTFI</name>
<dbReference type="GO" id="GO:0016413">
    <property type="term" value="F:O-acetyltransferase activity"/>
    <property type="evidence" value="ECO:0007669"/>
    <property type="project" value="TreeGrafter"/>
</dbReference>
<dbReference type="GeneID" id="89509723"/>
<dbReference type="PANTHER" id="PTHR40074">
    <property type="entry name" value="O-ACETYLTRANSFERASE WECH"/>
    <property type="match status" value="1"/>
</dbReference>
<keyword evidence="3" id="KW-1003">Cell membrane</keyword>
<keyword evidence="4 7" id="KW-0812">Transmembrane</keyword>
<keyword evidence="6 7" id="KW-0472">Membrane</keyword>
<dbReference type="RefSeq" id="WP_073387587.1">
    <property type="nucleotide sequence ID" value="NZ_FQXK01000017.1"/>
</dbReference>
<dbReference type="Pfam" id="PF01757">
    <property type="entry name" value="Acyl_transf_3"/>
    <property type="match status" value="1"/>
</dbReference>
<comment type="similarity">
    <text evidence="2">Belongs to the acyltransferase 3 family.</text>
</comment>
<gene>
    <name evidence="9" type="ORF">SAMN02745229_02112</name>
</gene>
<reference evidence="10" key="1">
    <citation type="submission" date="2016-11" db="EMBL/GenBank/DDBJ databases">
        <authorList>
            <person name="Varghese N."/>
            <person name="Submissions S."/>
        </authorList>
    </citation>
    <scope>NUCLEOTIDE SEQUENCE [LARGE SCALE GENOMIC DNA]</scope>
    <source>
        <strain evidence="10">DSM 3071</strain>
    </source>
</reference>
<evidence type="ECO:0000256" key="6">
    <source>
        <dbReference type="ARBA" id="ARBA00023136"/>
    </source>
</evidence>
<dbReference type="GO" id="GO:0005886">
    <property type="term" value="C:plasma membrane"/>
    <property type="evidence" value="ECO:0007669"/>
    <property type="project" value="UniProtKB-SubCell"/>
</dbReference>
<organism evidence="9 10">
    <name type="scientific">Butyrivibrio fibrisolvens DSM 3071</name>
    <dbReference type="NCBI Taxonomy" id="1121131"/>
    <lineage>
        <taxon>Bacteria</taxon>
        <taxon>Bacillati</taxon>
        <taxon>Bacillota</taxon>
        <taxon>Clostridia</taxon>
        <taxon>Lachnospirales</taxon>
        <taxon>Lachnospiraceae</taxon>
        <taxon>Butyrivibrio</taxon>
    </lineage>
</organism>
<feature type="transmembrane region" description="Helical" evidence="7">
    <location>
        <begin position="256"/>
        <end position="275"/>
    </location>
</feature>
<feature type="transmembrane region" description="Helical" evidence="7">
    <location>
        <begin position="151"/>
        <end position="177"/>
    </location>
</feature>
<feature type="transmembrane region" description="Helical" evidence="7">
    <location>
        <begin position="88"/>
        <end position="105"/>
    </location>
</feature>
<accession>A0A1M5ZCY9</accession>
<evidence type="ECO:0000256" key="2">
    <source>
        <dbReference type="ARBA" id="ARBA00007400"/>
    </source>
</evidence>
<keyword evidence="9" id="KW-0012">Acyltransferase</keyword>
<dbReference type="PANTHER" id="PTHR40074:SF2">
    <property type="entry name" value="O-ACETYLTRANSFERASE WECH"/>
    <property type="match status" value="1"/>
</dbReference>
<feature type="domain" description="Acyltransferase 3" evidence="8">
    <location>
        <begin position="9"/>
        <end position="351"/>
    </location>
</feature>
<dbReference type="GO" id="GO:0009246">
    <property type="term" value="P:enterobacterial common antigen biosynthetic process"/>
    <property type="evidence" value="ECO:0007669"/>
    <property type="project" value="TreeGrafter"/>
</dbReference>
<evidence type="ECO:0000256" key="3">
    <source>
        <dbReference type="ARBA" id="ARBA00022475"/>
    </source>
</evidence>
<feature type="transmembrane region" description="Helical" evidence="7">
    <location>
        <begin position="295"/>
        <end position="313"/>
    </location>
</feature>
<evidence type="ECO:0000256" key="1">
    <source>
        <dbReference type="ARBA" id="ARBA00004651"/>
    </source>
</evidence>
<dbReference type="InterPro" id="IPR002656">
    <property type="entry name" value="Acyl_transf_3_dom"/>
</dbReference>
<protein>
    <submittedName>
        <fullName evidence="9">Surface polysaccharide O-acyltransferase, integral membrane enzyme</fullName>
    </submittedName>
</protein>
<feature type="transmembrane region" description="Helical" evidence="7">
    <location>
        <begin position="12"/>
        <end position="30"/>
    </location>
</feature>
<sequence>MNDRKKEFIYIEYLRVISAFAVIVVHVSGANWSKIEIGSFDWSVQTFYNLIGRFSVCAFCMISGALMLRPGKEMNFHSIFHKYIKRILICYVVWVILYSLFYTLMNQENIQYFILHLFQLPGHLWYLLMLIGLYLITPVLKCITADRKVTLYVIWICIIFGAVFGTVEGVSSFFAEMAGDSYGYALWKAFLGDLDNLNMTIVPGYLGLYLLGHYIHEYGLGKWHSIIIYSAFPALLLSVLLTWGCSVITGKYVYTFMLETNPLVVLGSAGIFALFRSSKEKNKVYDENTWLTKAFVFLGSHTFGIYLVHVMVIDILDHYFAFNVASYPAIISVPVNSIIVFLMALILAVLLKKIPKAGAIVS</sequence>
<dbReference type="STRING" id="1121131.SAMN02745229_02112"/>
<feature type="transmembrane region" description="Helical" evidence="7">
    <location>
        <begin position="125"/>
        <end position="144"/>
    </location>
</feature>
<evidence type="ECO:0000259" key="8">
    <source>
        <dbReference type="Pfam" id="PF01757"/>
    </source>
</evidence>
<dbReference type="AlphaFoldDB" id="A0A1M5ZCY9"/>
<feature type="transmembrane region" description="Helical" evidence="7">
    <location>
        <begin position="325"/>
        <end position="351"/>
    </location>
</feature>
<keyword evidence="10" id="KW-1185">Reference proteome</keyword>
<feature type="transmembrane region" description="Helical" evidence="7">
    <location>
        <begin position="50"/>
        <end position="68"/>
    </location>
</feature>
<dbReference type="OrthoDB" id="9810469at2"/>
<dbReference type="Proteomes" id="UP000184278">
    <property type="component" value="Unassembled WGS sequence"/>
</dbReference>
<feature type="transmembrane region" description="Helical" evidence="7">
    <location>
        <begin position="227"/>
        <end position="250"/>
    </location>
</feature>
<evidence type="ECO:0000256" key="5">
    <source>
        <dbReference type="ARBA" id="ARBA00022989"/>
    </source>
</evidence>
<feature type="transmembrane region" description="Helical" evidence="7">
    <location>
        <begin position="197"/>
        <end position="215"/>
    </location>
</feature>